<organism evidence="5 6">
    <name type="scientific">Reticulomyxa filosa</name>
    <dbReference type="NCBI Taxonomy" id="46433"/>
    <lineage>
        <taxon>Eukaryota</taxon>
        <taxon>Sar</taxon>
        <taxon>Rhizaria</taxon>
        <taxon>Retaria</taxon>
        <taxon>Foraminifera</taxon>
        <taxon>Monothalamids</taxon>
        <taxon>Reticulomyxidae</taxon>
        <taxon>Reticulomyxa</taxon>
    </lineage>
</organism>
<keyword evidence="2" id="KW-0808">Transferase</keyword>
<dbReference type="PANTHER" id="PTHR45918:SF1">
    <property type="entry name" value="ALPHA-1,3_1,6-MANNOSYLTRANSFERASE ALG2"/>
    <property type="match status" value="1"/>
</dbReference>
<dbReference type="Proteomes" id="UP000023152">
    <property type="component" value="Unassembled WGS sequence"/>
</dbReference>
<dbReference type="PANTHER" id="PTHR45918">
    <property type="entry name" value="ALPHA-1,3/1,6-MANNOSYLTRANSFERASE ALG2"/>
    <property type="match status" value="1"/>
</dbReference>
<accession>X6N224</accession>
<keyword evidence="6" id="KW-1185">Reference proteome</keyword>
<keyword evidence="1" id="KW-0328">Glycosyltransferase</keyword>
<comment type="caution">
    <text evidence="5">The sequence shown here is derived from an EMBL/GenBank/DDBJ whole genome shotgun (WGS) entry which is preliminary data.</text>
</comment>
<keyword evidence="3" id="KW-1133">Transmembrane helix</keyword>
<dbReference type="GO" id="GO:0004378">
    <property type="term" value="F:GDP-Man:Man(1)GlcNAc(2)-PP-Dol alpha-1,3-mannosyltransferase activity"/>
    <property type="evidence" value="ECO:0007669"/>
    <property type="project" value="InterPro"/>
</dbReference>
<proteinExistence type="predicted"/>
<evidence type="ECO:0000259" key="4">
    <source>
        <dbReference type="Pfam" id="PF00534"/>
    </source>
</evidence>
<dbReference type="AlphaFoldDB" id="X6N224"/>
<dbReference type="InterPro" id="IPR001296">
    <property type="entry name" value="Glyco_trans_1"/>
</dbReference>
<sequence>MLAGRPVIACNSGGPLETVVNEKTGFLCESNPDIWANKMLLFVNDRLLTFKMRDTCRAHVESKFSNKELETVLNAVLGDTIKQHEKFAEMNSQTRKRITKLQKKTQRQSFFVAALLFLAFVPLAPFLFLLGKL</sequence>
<evidence type="ECO:0000256" key="2">
    <source>
        <dbReference type="ARBA" id="ARBA00022679"/>
    </source>
</evidence>
<feature type="domain" description="Glycosyl transferase family 1" evidence="4">
    <location>
        <begin position="1"/>
        <end position="56"/>
    </location>
</feature>
<evidence type="ECO:0000313" key="5">
    <source>
        <dbReference type="EMBL" id="ETO20320.1"/>
    </source>
</evidence>
<evidence type="ECO:0000256" key="3">
    <source>
        <dbReference type="SAM" id="Phobius"/>
    </source>
</evidence>
<evidence type="ECO:0000313" key="6">
    <source>
        <dbReference type="Proteomes" id="UP000023152"/>
    </source>
</evidence>
<protein>
    <recommendedName>
        <fullName evidence="4">Glycosyl transferase family 1 domain-containing protein</fullName>
    </recommendedName>
</protein>
<keyword evidence="3" id="KW-0812">Transmembrane</keyword>
<name>X6N224_RETFI</name>
<reference evidence="5 6" key="1">
    <citation type="journal article" date="2013" name="Curr. Biol.">
        <title>The Genome of the Foraminiferan Reticulomyxa filosa.</title>
        <authorList>
            <person name="Glockner G."/>
            <person name="Hulsmann N."/>
            <person name="Schleicher M."/>
            <person name="Noegel A.A."/>
            <person name="Eichinger L."/>
            <person name="Gallinger C."/>
            <person name="Pawlowski J."/>
            <person name="Sierra R."/>
            <person name="Euteneuer U."/>
            <person name="Pillet L."/>
            <person name="Moustafa A."/>
            <person name="Platzer M."/>
            <person name="Groth M."/>
            <person name="Szafranski K."/>
            <person name="Schliwa M."/>
        </authorList>
    </citation>
    <scope>NUCLEOTIDE SEQUENCE [LARGE SCALE GENOMIC DNA]</scope>
</reference>
<dbReference type="InterPro" id="IPR027054">
    <property type="entry name" value="ALG2"/>
</dbReference>
<dbReference type="SUPFAM" id="SSF53756">
    <property type="entry name" value="UDP-Glycosyltransferase/glycogen phosphorylase"/>
    <property type="match status" value="1"/>
</dbReference>
<dbReference type="OrthoDB" id="448893at2759"/>
<gene>
    <name evidence="5" type="ORF">RFI_16897</name>
</gene>
<keyword evidence="3" id="KW-0472">Membrane</keyword>
<dbReference type="Gene3D" id="3.40.50.2000">
    <property type="entry name" value="Glycogen Phosphorylase B"/>
    <property type="match status" value="1"/>
</dbReference>
<dbReference type="GO" id="GO:0012505">
    <property type="term" value="C:endomembrane system"/>
    <property type="evidence" value="ECO:0007669"/>
    <property type="project" value="TreeGrafter"/>
</dbReference>
<feature type="transmembrane region" description="Helical" evidence="3">
    <location>
        <begin position="110"/>
        <end position="130"/>
    </location>
</feature>
<dbReference type="EMBL" id="ASPP01012729">
    <property type="protein sequence ID" value="ETO20320.1"/>
    <property type="molecule type" value="Genomic_DNA"/>
</dbReference>
<dbReference type="Pfam" id="PF00534">
    <property type="entry name" value="Glycos_transf_1"/>
    <property type="match status" value="1"/>
</dbReference>
<evidence type="ECO:0000256" key="1">
    <source>
        <dbReference type="ARBA" id="ARBA00022676"/>
    </source>
</evidence>